<proteinExistence type="predicted"/>
<reference evidence="1" key="1">
    <citation type="submission" date="2022-10" db="EMBL/GenBank/DDBJ databases">
        <title>Complete Genome of Trichothecium roseum strain YXFP-22015, a Plant Pathogen Isolated from Citrus.</title>
        <authorList>
            <person name="Wang Y."/>
            <person name="Zhu L."/>
        </authorList>
    </citation>
    <scope>NUCLEOTIDE SEQUENCE</scope>
    <source>
        <strain evidence="1">YXFP-22015</strain>
    </source>
</reference>
<evidence type="ECO:0000313" key="1">
    <source>
        <dbReference type="EMBL" id="KAI9900484.1"/>
    </source>
</evidence>
<protein>
    <submittedName>
        <fullName evidence="1">Uncharacterized protein</fullName>
    </submittedName>
</protein>
<comment type="caution">
    <text evidence="1">The sequence shown here is derived from an EMBL/GenBank/DDBJ whole genome shotgun (WGS) entry which is preliminary data.</text>
</comment>
<organism evidence="1 2">
    <name type="scientific">Trichothecium roseum</name>
    <dbReference type="NCBI Taxonomy" id="47278"/>
    <lineage>
        <taxon>Eukaryota</taxon>
        <taxon>Fungi</taxon>
        <taxon>Dikarya</taxon>
        <taxon>Ascomycota</taxon>
        <taxon>Pezizomycotina</taxon>
        <taxon>Sordariomycetes</taxon>
        <taxon>Hypocreomycetidae</taxon>
        <taxon>Hypocreales</taxon>
        <taxon>Hypocreales incertae sedis</taxon>
        <taxon>Trichothecium</taxon>
    </lineage>
</organism>
<dbReference type="EMBL" id="CM047943">
    <property type="protein sequence ID" value="KAI9900484.1"/>
    <property type="molecule type" value="Genomic_DNA"/>
</dbReference>
<evidence type="ECO:0000313" key="2">
    <source>
        <dbReference type="Proteomes" id="UP001163324"/>
    </source>
</evidence>
<gene>
    <name evidence="1" type="ORF">N3K66_004746</name>
</gene>
<dbReference type="Proteomes" id="UP001163324">
    <property type="component" value="Chromosome 4"/>
</dbReference>
<sequence>MILNKPERFYVARAALMLVTSIATFVVFCCLLYWARTRKDPARKFLSFIKFAAVFFLLYSFINFCAFCFRLAFTRLADATADEKIGNDTNLFAIFAVLLQAQIELAAFYRFADCIALVFVFLSLMFLSMGIHIAHTGQREKHTKMMGRISAGIAVVLSGLATAQLGIRIKVYLEFYFQDYYRYTAPPTPTTLRLYSSARQLDFAFVILSVALSIAMTARALQVRKLVSASKTLKVATMYLLVSCGLWVFRSVFELAHQIKYINIQDVLDDPPWDNYMDILVVLFHTWPTFIAIALMFALGVKSTNGVWSNEHAFMSYNPDGSQDVPLGPLGDCPPRYSPRASSSIPTTHDQTSTSLEEGWQPSPVSTVAQPIPMNQPSPITPNTTELVVVPAAHPSPTQREPSRDGHDINAARMSDGYNTGGLALISDGFSSGMPNNSYGGEAVAESSSAPAPAPAVMGDEVTDNALIADGYRPSSPPAHDEAMGFNHQADGRQPSAPLPYPEKN</sequence>
<accession>A0ACC0V3L5</accession>
<name>A0ACC0V3L5_9HYPO</name>
<keyword evidence="2" id="KW-1185">Reference proteome</keyword>